<keyword evidence="4" id="KW-1185">Reference proteome</keyword>
<sequence>MQSTDEQAEKGYSLRSQKDVLEKYCFGNGILVRKIYTEDHSAKTFNRPEWRKFITFLKKTKKNLSLVLFTKWDRFSRNASDAYQMISLLKKLGSDPQAIEQPLDMDVPENKMMLAIYLTAPEIENDRRGLNTRAGIRQAKKEGRWTGPAPLGYINRTHLDGKKFITPKHPESELIKWIFSQIEKDTFSCEETFRMAIRKGLKCSKNNFYHLIKNPVYYGKVIVPKYRDEEMILVTGNHDPLIEKKQFWNVQDILSKKARKKGTSLTVPEDLPLRGFLNCTDCTRKLTGSARRGSKKPIFYYHCRSECGVRFRADTVLIEFRNCLAELNLREEFKPFIKIAIDDCYSNEMSEIIEDRKMFIRATEAIKNKLTKARNLLLEGELELAEYRQIKLDCSENTQQYEDRWNAKGKRHKLFSQDYIIKDAAMNLINDMAILFCECNIEEKRELLSLLVDKTLKFEGKNFGQKVFNDDVHYIFMENHQNF</sequence>
<dbReference type="PROSITE" id="PS51737">
    <property type="entry name" value="RECOMBINASE_DNA_BIND"/>
    <property type="match status" value="1"/>
</dbReference>
<evidence type="ECO:0000313" key="4">
    <source>
        <dbReference type="Proteomes" id="UP000652755"/>
    </source>
</evidence>
<dbReference type="Gene3D" id="3.90.1750.20">
    <property type="entry name" value="Putative Large Serine Recombinase, Chain B, Domain 2"/>
    <property type="match status" value="1"/>
</dbReference>
<dbReference type="InterPro" id="IPR011109">
    <property type="entry name" value="DNA_bind_recombinase_dom"/>
</dbReference>
<dbReference type="InterPro" id="IPR038109">
    <property type="entry name" value="DNA_bind_recomb_sf"/>
</dbReference>
<dbReference type="InterPro" id="IPR050639">
    <property type="entry name" value="SSR_resolvase"/>
</dbReference>
<gene>
    <name evidence="3" type="ORF">H7U22_20840</name>
</gene>
<evidence type="ECO:0000313" key="3">
    <source>
        <dbReference type="EMBL" id="MBC6112879.1"/>
    </source>
</evidence>
<evidence type="ECO:0000259" key="1">
    <source>
        <dbReference type="PROSITE" id="PS51736"/>
    </source>
</evidence>
<proteinExistence type="predicted"/>
<dbReference type="Pfam" id="PF07508">
    <property type="entry name" value="Recombinase"/>
    <property type="match status" value="1"/>
</dbReference>
<dbReference type="InterPro" id="IPR006119">
    <property type="entry name" value="Resolv_N"/>
</dbReference>
<dbReference type="PANTHER" id="PTHR30461">
    <property type="entry name" value="DNA-INVERTASE FROM LAMBDOID PROPHAGE"/>
    <property type="match status" value="1"/>
</dbReference>
<dbReference type="InterPro" id="IPR036162">
    <property type="entry name" value="Resolvase-like_N_sf"/>
</dbReference>
<feature type="domain" description="Resolvase/invertase-type recombinase catalytic" evidence="1">
    <location>
        <begin position="1"/>
        <end position="143"/>
    </location>
</feature>
<reference evidence="3 4" key="1">
    <citation type="submission" date="2020-08" db="EMBL/GenBank/DDBJ databases">
        <authorList>
            <person name="Sun Q."/>
            <person name="Inoue M."/>
        </authorList>
    </citation>
    <scope>NUCLEOTIDE SEQUENCE [LARGE SCALE GENOMIC DNA]</scope>
    <source>
        <strain evidence="3 4">CCM 8938</strain>
    </source>
</reference>
<dbReference type="SUPFAM" id="SSF53041">
    <property type="entry name" value="Resolvase-like"/>
    <property type="match status" value="1"/>
</dbReference>
<dbReference type="PROSITE" id="PS51736">
    <property type="entry name" value="RECOMBINASES_3"/>
    <property type="match status" value="1"/>
</dbReference>
<name>A0ABR7KXN3_9SPHI</name>
<dbReference type="Gene3D" id="3.40.50.1390">
    <property type="entry name" value="Resolvase, N-terminal catalytic domain"/>
    <property type="match status" value="1"/>
</dbReference>
<dbReference type="RefSeq" id="WP_187073297.1">
    <property type="nucleotide sequence ID" value="NZ_JBHRVK010000001.1"/>
</dbReference>
<protein>
    <submittedName>
        <fullName evidence="3">Recombinase family protein</fullName>
    </submittedName>
</protein>
<dbReference type="CDD" id="cd00338">
    <property type="entry name" value="Ser_Recombinase"/>
    <property type="match status" value="1"/>
</dbReference>
<comment type="caution">
    <text evidence="3">The sequence shown here is derived from an EMBL/GenBank/DDBJ whole genome shotgun (WGS) entry which is preliminary data.</text>
</comment>
<dbReference type="SMART" id="SM00857">
    <property type="entry name" value="Resolvase"/>
    <property type="match status" value="1"/>
</dbReference>
<evidence type="ECO:0000259" key="2">
    <source>
        <dbReference type="PROSITE" id="PS51737"/>
    </source>
</evidence>
<dbReference type="Pfam" id="PF00239">
    <property type="entry name" value="Resolvase"/>
    <property type="match status" value="1"/>
</dbReference>
<organism evidence="3 4">
    <name type="scientific">Pedobacter fastidiosus</name>
    <dbReference type="NCBI Taxonomy" id="2765361"/>
    <lineage>
        <taxon>Bacteria</taxon>
        <taxon>Pseudomonadati</taxon>
        <taxon>Bacteroidota</taxon>
        <taxon>Sphingobacteriia</taxon>
        <taxon>Sphingobacteriales</taxon>
        <taxon>Sphingobacteriaceae</taxon>
        <taxon>Pedobacter</taxon>
    </lineage>
</organism>
<feature type="domain" description="Recombinase" evidence="2">
    <location>
        <begin position="150"/>
        <end position="260"/>
    </location>
</feature>
<accession>A0ABR7KXN3</accession>
<dbReference type="EMBL" id="JACRYL010000029">
    <property type="protein sequence ID" value="MBC6112879.1"/>
    <property type="molecule type" value="Genomic_DNA"/>
</dbReference>
<dbReference type="PANTHER" id="PTHR30461:SF23">
    <property type="entry name" value="DNA RECOMBINASE-RELATED"/>
    <property type="match status" value="1"/>
</dbReference>
<dbReference type="Proteomes" id="UP000652755">
    <property type="component" value="Unassembled WGS sequence"/>
</dbReference>